<comment type="caution">
    <text evidence="1">The sequence shown here is derived from an EMBL/GenBank/DDBJ whole genome shotgun (WGS) entry which is preliminary data.</text>
</comment>
<reference evidence="1 2" key="1">
    <citation type="submission" date="2019-11" db="EMBL/GenBank/DDBJ databases">
        <title>Whole genome sequence of Oryza granulata.</title>
        <authorList>
            <person name="Li W."/>
        </authorList>
    </citation>
    <scope>NUCLEOTIDE SEQUENCE [LARGE SCALE GENOMIC DNA]</scope>
    <source>
        <strain evidence="2">cv. Menghai</strain>
        <tissue evidence="1">Leaf</tissue>
    </source>
</reference>
<name>A0A6G1EXS0_9ORYZ</name>
<organism evidence="1 2">
    <name type="scientific">Oryza meyeriana var. granulata</name>
    <dbReference type="NCBI Taxonomy" id="110450"/>
    <lineage>
        <taxon>Eukaryota</taxon>
        <taxon>Viridiplantae</taxon>
        <taxon>Streptophyta</taxon>
        <taxon>Embryophyta</taxon>
        <taxon>Tracheophyta</taxon>
        <taxon>Spermatophyta</taxon>
        <taxon>Magnoliopsida</taxon>
        <taxon>Liliopsida</taxon>
        <taxon>Poales</taxon>
        <taxon>Poaceae</taxon>
        <taxon>BOP clade</taxon>
        <taxon>Oryzoideae</taxon>
        <taxon>Oryzeae</taxon>
        <taxon>Oryzinae</taxon>
        <taxon>Oryza</taxon>
        <taxon>Oryza meyeriana</taxon>
    </lineage>
</organism>
<proteinExistence type="predicted"/>
<dbReference type="Proteomes" id="UP000479710">
    <property type="component" value="Unassembled WGS sequence"/>
</dbReference>
<evidence type="ECO:0000313" key="1">
    <source>
        <dbReference type="EMBL" id="KAF0929424.1"/>
    </source>
</evidence>
<keyword evidence="2" id="KW-1185">Reference proteome</keyword>
<protein>
    <submittedName>
        <fullName evidence="1">Uncharacterized protein</fullName>
    </submittedName>
</protein>
<dbReference type="EMBL" id="SPHZ02000002">
    <property type="protein sequence ID" value="KAF0929424.1"/>
    <property type="molecule type" value="Genomic_DNA"/>
</dbReference>
<gene>
    <name evidence="1" type="ORF">E2562_021437</name>
</gene>
<accession>A0A6G1EXS0</accession>
<dbReference type="AlphaFoldDB" id="A0A6G1EXS0"/>
<evidence type="ECO:0000313" key="2">
    <source>
        <dbReference type="Proteomes" id="UP000479710"/>
    </source>
</evidence>
<sequence>MSAPPPFLHRRRHLPSITNAEDLNLRFAASTPCKIRYSVFLKSSKNLEGLDIYYLVQNCLGAIDDTHVSVTIDSEITAP</sequence>